<dbReference type="AlphaFoldDB" id="A0A1M5HV31"/>
<sequence length="226" mass="26412">MKRSACLDRLVFFLNADYTLKMKPILYLFFSLLILTSFTTDKKFTLETKPNETILFGRLNIYNDGDIKVKDIFFQMRNIEKGSSYKVRLDPEGYFILKVPAGNYEIKRVWYKEYFINLPHGYLTLEACDPDNLYYTGNVYINWSPVHYDRKTSPYFMVSTSSYYGLVGAVATLAISSISSTVEQKNVDVIPAIVREKPETTDRFYMHYPDCQKEIKYSPVNIQVYN</sequence>
<keyword evidence="2" id="KW-1185">Reference proteome</keyword>
<name>A0A1M5HV31_9BACT</name>
<reference evidence="2" key="1">
    <citation type="submission" date="2016-11" db="EMBL/GenBank/DDBJ databases">
        <authorList>
            <person name="Varghese N."/>
            <person name="Submissions S."/>
        </authorList>
    </citation>
    <scope>NUCLEOTIDE SEQUENCE [LARGE SCALE GENOMIC DNA]</scope>
    <source>
        <strain evidence="2">DSM 27370</strain>
    </source>
</reference>
<dbReference type="STRING" id="1346286.SAMN05444362_11748"/>
<dbReference type="Proteomes" id="UP000184480">
    <property type="component" value="Unassembled WGS sequence"/>
</dbReference>
<dbReference type="EMBL" id="FQUC01000017">
    <property type="protein sequence ID" value="SHG19757.1"/>
    <property type="molecule type" value="Genomic_DNA"/>
</dbReference>
<evidence type="ECO:0000313" key="2">
    <source>
        <dbReference type="Proteomes" id="UP000184480"/>
    </source>
</evidence>
<gene>
    <name evidence="1" type="ORF">SAMN05444362_11748</name>
</gene>
<organism evidence="1 2">
    <name type="scientific">Dysgonomonas macrotermitis</name>
    <dbReference type="NCBI Taxonomy" id="1346286"/>
    <lineage>
        <taxon>Bacteria</taxon>
        <taxon>Pseudomonadati</taxon>
        <taxon>Bacteroidota</taxon>
        <taxon>Bacteroidia</taxon>
        <taxon>Bacteroidales</taxon>
        <taxon>Dysgonomonadaceae</taxon>
        <taxon>Dysgonomonas</taxon>
    </lineage>
</organism>
<protein>
    <submittedName>
        <fullName evidence="1">Uncharacterized protein</fullName>
    </submittedName>
</protein>
<accession>A0A1M5HV31</accession>
<evidence type="ECO:0000313" key="1">
    <source>
        <dbReference type="EMBL" id="SHG19757.1"/>
    </source>
</evidence>
<proteinExistence type="predicted"/>